<dbReference type="Proteomes" id="UP000245699">
    <property type="component" value="Unassembled WGS sequence"/>
</dbReference>
<reference evidence="2 3" key="1">
    <citation type="journal article" date="2018" name="MBio">
        <title>Comparative Genomics Reveals the Core Gene Toolbox for the Fungus-Insect Symbiosis.</title>
        <authorList>
            <person name="Wang Y."/>
            <person name="Stata M."/>
            <person name="Wang W."/>
            <person name="Stajich J.E."/>
            <person name="White M.M."/>
            <person name="Moncalvo J.M."/>
        </authorList>
    </citation>
    <scope>NUCLEOTIDE SEQUENCE [LARGE SCALE GENOMIC DNA]</scope>
    <source>
        <strain evidence="2 3">AUS-77-4</strain>
    </source>
</reference>
<name>A0A2T9YX10_9FUNG</name>
<feature type="transmembrane region" description="Helical" evidence="1">
    <location>
        <begin position="58"/>
        <end position="78"/>
    </location>
</feature>
<dbReference type="AlphaFoldDB" id="A0A2T9YX10"/>
<evidence type="ECO:0000256" key="1">
    <source>
        <dbReference type="SAM" id="Phobius"/>
    </source>
</evidence>
<evidence type="ECO:0000313" key="2">
    <source>
        <dbReference type="EMBL" id="PVU96858.1"/>
    </source>
</evidence>
<keyword evidence="3" id="KW-1185">Reference proteome</keyword>
<keyword evidence="1" id="KW-0812">Transmembrane</keyword>
<gene>
    <name evidence="2" type="ORF">BB559_002233</name>
</gene>
<evidence type="ECO:0000313" key="3">
    <source>
        <dbReference type="Proteomes" id="UP000245699"/>
    </source>
</evidence>
<keyword evidence="1" id="KW-0472">Membrane</keyword>
<proteinExistence type="predicted"/>
<sequence>MTTDLNDKDIRKNFNLSRDHIDGLNTDDAKRKLFDIMDLAQNYRIPNPHPKSNRWKHYFPTALAIFSSILFILVRIASIIQKNASPESGVNKINAETVYSEVIVIVSTLITSLIVYRENHLKKMELASRNEIREFLVWED</sequence>
<feature type="transmembrane region" description="Helical" evidence="1">
    <location>
        <begin position="98"/>
        <end position="116"/>
    </location>
</feature>
<keyword evidence="1" id="KW-1133">Transmembrane helix</keyword>
<comment type="caution">
    <text evidence="2">The sequence shown here is derived from an EMBL/GenBank/DDBJ whole genome shotgun (WGS) entry which is preliminary data.</text>
</comment>
<protein>
    <submittedName>
        <fullName evidence="2">Uncharacterized protein</fullName>
    </submittedName>
</protein>
<dbReference type="EMBL" id="MBFT01000129">
    <property type="protein sequence ID" value="PVU96858.1"/>
    <property type="molecule type" value="Genomic_DNA"/>
</dbReference>
<organism evidence="2 3">
    <name type="scientific">Furculomyces boomerangus</name>
    <dbReference type="NCBI Taxonomy" id="61424"/>
    <lineage>
        <taxon>Eukaryota</taxon>
        <taxon>Fungi</taxon>
        <taxon>Fungi incertae sedis</taxon>
        <taxon>Zoopagomycota</taxon>
        <taxon>Kickxellomycotina</taxon>
        <taxon>Harpellomycetes</taxon>
        <taxon>Harpellales</taxon>
        <taxon>Harpellaceae</taxon>
        <taxon>Furculomyces</taxon>
    </lineage>
</organism>
<accession>A0A2T9YX10</accession>